<name>A0AAV3T4P2_9EURY</name>
<evidence type="ECO:0000256" key="1">
    <source>
        <dbReference type="ARBA" id="ARBA00023015"/>
    </source>
</evidence>
<proteinExistence type="predicted"/>
<evidence type="ECO:0000259" key="3">
    <source>
        <dbReference type="Pfam" id="PF04967"/>
    </source>
</evidence>
<evidence type="ECO:0008006" key="7">
    <source>
        <dbReference type="Google" id="ProtNLM"/>
    </source>
</evidence>
<sequence length="217" mass="24359">MRYLTALVEPAADAFHPLGRELSAEPSIRREAIHHVELLDDETVLLFAEGSGDRDRYEAIMRDSEYVVDYLVSGGERWTAVSQFEPTELARRTLELQRDAELVVETPIRFDADGALRVTYLGSDAAFRELYEAVGEEADVAFEVLETGPYEPDEAPLTRVLTARQREVLETAVEAGYYRTPREATLEEVAECVGVAPTTVGEHLRKIEERVFGALVR</sequence>
<dbReference type="PANTHER" id="PTHR34236:SF1">
    <property type="entry name" value="DIMETHYL SULFOXIDE REDUCTASE TRANSCRIPTIONAL ACTIVATOR"/>
    <property type="match status" value="1"/>
</dbReference>
<dbReference type="InterPro" id="IPR007050">
    <property type="entry name" value="HTH_bacterioopsin"/>
</dbReference>
<dbReference type="InterPro" id="IPR036388">
    <property type="entry name" value="WH-like_DNA-bd_sf"/>
</dbReference>
<dbReference type="Proteomes" id="UP001500420">
    <property type="component" value="Unassembled WGS sequence"/>
</dbReference>
<evidence type="ECO:0000313" key="6">
    <source>
        <dbReference type="Proteomes" id="UP001500420"/>
    </source>
</evidence>
<reference evidence="5 6" key="1">
    <citation type="journal article" date="2019" name="Int. J. Syst. Evol. Microbiol.">
        <title>The Global Catalogue of Microorganisms (GCM) 10K type strain sequencing project: providing services to taxonomists for standard genome sequencing and annotation.</title>
        <authorList>
            <consortium name="The Broad Institute Genomics Platform"/>
            <consortium name="The Broad Institute Genome Sequencing Center for Infectious Disease"/>
            <person name="Wu L."/>
            <person name="Ma J."/>
        </authorList>
    </citation>
    <scope>NUCLEOTIDE SEQUENCE [LARGE SCALE GENOMIC DNA]</scope>
    <source>
        <strain evidence="5 6">JCM 16328</strain>
    </source>
</reference>
<keyword evidence="2" id="KW-0804">Transcription</keyword>
<accession>A0AAV3T4P2</accession>
<dbReference type="Pfam" id="PF04967">
    <property type="entry name" value="HTH_10"/>
    <property type="match status" value="1"/>
</dbReference>
<dbReference type="Gene3D" id="1.10.10.10">
    <property type="entry name" value="Winged helix-like DNA-binding domain superfamily/Winged helix DNA-binding domain"/>
    <property type="match status" value="1"/>
</dbReference>
<feature type="domain" description="HVO-0513-like N-terminal" evidence="4">
    <location>
        <begin position="16"/>
        <end position="150"/>
    </location>
</feature>
<organism evidence="5 6">
    <name type="scientific">Natronoarchaeum mannanilyticum</name>
    <dbReference type="NCBI Taxonomy" id="926360"/>
    <lineage>
        <taxon>Archaea</taxon>
        <taxon>Methanobacteriati</taxon>
        <taxon>Methanobacteriota</taxon>
        <taxon>Stenosarchaea group</taxon>
        <taxon>Halobacteria</taxon>
        <taxon>Halobacteriales</taxon>
        <taxon>Natronoarchaeaceae</taxon>
    </lineage>
</organism>
<gene>
    <name evidence="5" type="ORF">GCM10009020_04700</name>
</gene>
<dbReference type="RefSeq" id="WP_343772236.1">
    <property type="nucleotide sequence ID" value="NZ_BAAADV010000001.1"/>
</dbReference>
<evidence type="ECO:0000259" key="4">
    <source>
        <dbReference type="Pfam" id="PF24278"/>
    </source>
</evidence>
<dbReference type="Pfam" id="PF24278">
    <property type="entry name" value="HVO_0513_N"/>
    <property type="match status" value="1"/>
</dbReference>
<dbReference type="PANTHER" id="PTHR34236">
    <property type="entry name" value="DIMETHYL SULFOXIDE REDUCTASE TRANSCRIPTIONAL ACTIVATOR"/>
    <property type="match status" value="1"/>
</dbReference>
<dbReference type="AlphaFoldDB" id="A0AAV3T4P2"/>
<dbReference type="InterPro" id="IPR056493">
    <property type="entry name" value="HVO_0513_N"/>
</dbReference>
<feature type="domain" description="HTH bat-type" evidence="3">
    <location>
        <begin position="161"/>
        <end position="212"/>
    </location>
</feature>
<dbReference type="EMBL" id="BAAADV010000001">
    <property type="protein sequence ID" value="GAA0663156.1"/>
    <property type="molecule type" value="Genomic_DNA"/>
</dbReference>
<keyword evidence="1" id="KW-0805">Transcription regulation</keyword>
<protein>
    <recommendedName>
        <fullName evidence="7">Helix-turn-helix domain-containing protein</fullName>
    </recommendedName>
</protein>
<comment type="caution">
    <text evidence="5">The sequence shown here is derived from an EMBL/GenBank/DDBJ whole genome shotgun (WGS) entry which is preliminary data.</text>
</comment>
<evidence type="ECO:0000256" key="2">
    <source>
        <dbReference type="ARBA" id="ARBA00023163"/>
    </source>
</evidence>
<keyword evidence="6" id="KW-1185">Reference proteome</keyword>
<evidence type="ECO:0000313" key="5">
    <source>
        <dbReference type="EMBL" id="GAA0663156.1"/>
    </source>
</evidence>